<evidence type="ECO:0000313" key="1">
    <source>
        <dbReference type="EMBL" id="PCK22425.1"/>
    </source>
</evidence>
<dbReference type="Proteomes" id="UP000230886">
    <property type="component" value="Unassembled WGS sequence"/>
</dbReference>
<dbReference type="PANTHER" id="PTHR34846">
    <property type="entry name" value="4-CARBOXYMUCONOLACTONE DECARBOXYLASE FAMILY PROTEIN (AFU_ORTHOLOGUE AFUA_6G11590)"/>
    <property type="match status" value="1"/>
</dbReference>
<reference evidence="1 2" key="1">
    <citation type="submission" date="2017-07" db="EMBL/GenBank/DDBJ databases">
        <title>Draft sequence of Rhodococcus enclensis 23b-28.</title>
        <authorList>
            <person name="Besaury L."/>
            <person name="Sancelme M."/>
            <person name="Amato P."/>
            <person name="Lallement A."/>
            <person name="Delort A.-M."/>
        </authorList>
    </citation>
    <scope>NUCLEOTIDE SEQUENCE [LARGE SCALE GENOMIC DNA]</scope>
    <source>
        <strain evidence="1 2">23b-28</strain>
    </source>
</reference>
<evidence type="ECO:0000313" key="2">
    <source>
        <dbReference type="Proteomes" id="UP000230886"/>
    </source>
</evidence>
<dbReference type="PANTHER" id="PTHR34846:SF5">
    <property type="entry name" value="CARBOXYMUCONOLACTONE DECARBOXYLASE-LIKE DOMAIN-CONTAINING PROTEIN"/>
    <property type="match status" value="1"/>
</dbReference>
<dbReference type="AlphaFoldDB" id="A0A2A5IYL5"/>
<dbReference type="InterPro" id="IPR029032">
    <property type="entry name" value="AhpD-like"/>
</dbReference>
<dbReference type="SUPFAM" id="SSF69118">
    <property type="entry name" value="AhpD-like"/>
    <property type="match status" value="1"/>
</dbReference>
<accession>A0A2A5IYL5</accession>
<dbReference type="RefSeq" id="WP_099698986.1">
    <property type="nucleotide sequence ID" value="NZ_NOVD01000071.1"/>
</dbReference>
<evidence type="ECO:0008006" key="3">
    <source>
        <dbReference type="Google" id="ProtNLM"/>
    </source>
</evidence>
<protein>
    <recommendedName>
        <fullName evidence="3">Carboxymuconolactone decarboxylase family protein</fullName>
    </recommendedName>
</protein>
<sequence length="190" mass="20776">MDKFELGDLPEESRALLDAVVPPPNRPPLLYLTMAQNPAVLRAYAEGPILGLRGLLHTGQLSNADRELCILRVTAQQRAEHEWGVHVAYFGKTSGLTDSQNRATVTDETPTPDWSDRQRAIISIADAIAGLRPFTKDESTVIDHVLTAAERAEFVAISALYLGISAQCRTLQIPPEPGAPIMPDPIERCN</sequence>
<organism evidence="1 2">
    <name type="scientific">Rhodococcus qingshengii</name>
    <dbReference type="NCBI Taxonomy" id="334542"/>
    <lineage>
        <taxon>Bacteria</taxon>
        <taxon>Bacillati</taxon>
        <taxon>Actinomycetota</taxon>
        <taxon>Actinomycetes</taxon>
        <taxon>Mycobacteriales</taxon>
        <taxon>Nocardiaceae</taxon>
        <taxon>Rhodococcus</taxon>
        <taxon>Rhodococcus erythropolis group</taxon>
    </lineage>
</organism>
<proteinExistence type="predicted"/>
<name>A0A2A5IYL5_RHOSG</name>
<dbReference type="EMBL" id="NOVD01000071">
    <property type="protein sequence ID" value="PCK22425.1"/>
    <property type="molecule type" value="Genomic_DNA"/>
</dbReference>
<dbReference type="Gene3D" id="1.20.1290.10">
    <property type="entry name" value="AhpD-like"/>
    <property type="match status" value="1"/>
</dbReference>
<gene>
    <name evidence="1" type="ORF">CHR55_32390</name>
</gene>
<comment type="caution">
    <text evidence="1">The sequence shown here is derived from an EMBL/GenBank/DDBJ whole genome shotgun (WGS) entry which is preliminary data.</text>
</comment>